<dbReference type="Pfam" id="PF00098">
    <property type="entry name" value="zf-CCHC"/>
    <property type="match status" value="1"/>
</dbReference>
<dbReference type="InterPro" id="IPR001878">
    <property type="entry name" value="Znf_CCHC"/>
</dbReference>
<dbReference type="InterPro" id="IPR036875">
    <property type="entry name" value="Znf_CCHC_sf"/>
</dbReference>
<feature type="domain" description="CCHC-type" evidence="3">
    <location>
        <begin position="124"/>
        <end position="139"/>
    </location>
</feature>
<feature type="region of interest" description="Disordered" evidence="2">
    <location>
        <begin position="138"/>
        <end position="160"/>
    </location>
</feature>
<keyword evidence="1" id="KW-0863">Zinc-finger</keyword>
<keyword evidence="1" id="KW-0862">Zinc</keyword>
<evidence type="ECO:0000256" key="2">
    <source>
        <dbReference type="SAM" id="MobiDB-lite"/>
    </source>
</evidence>
<name>A0A6L2N3J7_TANCI</name>
<dbReference type="Gene3D" id="4.10.60.10">
    <property type="entry name" value="Zinc finger, CCHC-type"/>
    <property type="match status" value="1"/>
</dbReference>
<evidence type="ECO:0000313" key="4">
    <source>
        <dbReference type="EMBL" id="GEU80758.1"/>
    </source>
</evidence>
<sequence length="338" mass="37721">MEILLEPTLNKLMVVPRTTANTDGTSTLTIPGPVTTEEKAQKKNNVKARSMLLMALPNEHLLTFNQYKDANTMFEAIQARFGGNDATKKTQKTLLKRMYFQRTGKKITINGSDIAGYYKTKVECFNCHKMGHFARECRSPKNQESRPRNQDSSRKTVNVEDTSSKAMVAIDGAGLFAPPTIDLSNSGHEEFQHSKFKGYGPKVGKSVCVDTSNEIKKAPDAPIIKDWVSDCDEDEFEVMELKSNNVQHKPKQANHPRKMVQKLVLKNVEKGTGQREVRLVWNNTMRINHQNFSNSKRNFAPTTVLMKSGIVPISTVKQSSSRVAAPVSVARPINTAAP</sequence>
<reference evidence="4" key="1">
    <citation type="journal article" date="2019" name="Sci. Rep.">
        <title>Draft genome of Tanacetum cinerariifolium, the natural source of mosquito coil.</title>
        <authorList>
            <person name="Yamashiro T."/>
            <person name="Shiraishi A."/>
            <person name="Satake H."/>
            <person name="Nakayama K."/>
        </authorList>
    </citation>
    <scope>NUCLEOTIDE SEQUENCE</scope>
</reference>
<gene>
    <name evidence="4" type="ORF">Tci_052736</name>
</gene>
<evidence type="ECO:0000256" key="1">
    <source>
        <dbReference type="PROSITE-ProRule" id="PRU00047"/>
    </source>
</evidence>
<dbReference type="AlphaFoldDB" id="A0A6L2N3J7"/>
<comment type="caution">
    <text evidence="4">The sequence shown here is derived from an EMBL/GenBank/DDBJ whole genome shotgun (WGS) entry which is preliminary data.</text>
</comment>
<dbReference type="SUPFAM" id="SSF57756">
    <property type="entry name" value="Retrovirus zinc finger-like domains"/>
    <property type="match status" value="1"/>
</dbReference>
<accession>A0A6L2N3J7</accession>
<protein>
    <submittedName>
        <fullName evidence="4">Ribonuclease H-like domain-containing protein</fullName>
    </submittedName>
</protein>
<dbReference type="GO" id="GO:0003676">
    <property type="term" value="F:nucleic acid binding"/>
    <property type="evidence" value="ECO:0007669"/>
    <property type="project" value="InterPro"/>
</dbReference>
<dbReference type="GO" id="GO:0008270">
    <property type="term" value="F:zinc ion binding"/>
    <property type="evidence" value="ECO:0007669"/>
    <property type="project" value="UniProtKB-KW"/>
</dbReference>
<dbReference type="EMBL" id="BKCJ010008139">
    <property type="protein sequence ID" value="GEU80758.1"/>
    <property type="molecule type" value="Genomic_DNA"/>
</dbReference>
<keyword evidence="1" id="KW-0479">Metal-binding</keyword>
<evidence type="ECO:0000259" key="3">
    <source>
        <dbReference type="PROSITE" id="PS50158"/>
    </source>
</evidence>
<feature type="compositionally biased region" description="Basic and acidic residues" evidence="2">
    <location>
        <begin position="138"/>
        <end position="158"/>
    </location>
</feature>
<proteinExistence type="predicted"/>
<dbReference type="SMART" id="SM00343">
    <property type="entry name" value="ZnF_C2HC"/>
    <property type="match status" value="1"/>
</dbReference>
<dbReference type="PROSITE" id="PS50158">
    <property type="entry name" value="ZF_CCHC"/>
    <property type="match status" value="1"/>
</dbReference>
<organism evidence="4">
    <name type="scientific">Tanacetum cinerariifolium</name>
    <name type="common">Dalmatian daisy</name>
    <name type="synonym">Chrysanthemum cinerariifolium</name>
    <dbReference type="NCBI Taxonomy" id="118510"/>
    <lineage>
        <taxon>Eukaryota</taxon>
        <taxon>Viridiplantae</taxon>
        <taxon>Streptophyta</taxon>
        <taxon>Embryophyta</taxon>
        <taxon>Tracheophyta</taxon>
        <taxon>Spermatophyta</taxon>
        <taxon>Magnoliopsida</taxon>
        <taxon>eudicotyledons</taxon>
        <taxon>Gunneridae</taxon>
        <taxon>Pentapetalae</taxon>
        <taxon>asterids</taxon>
        <taxon>campanulids</taxon>
        <taxon>Asterales</taxon>
        <taxon>Asteraceae</taxon>
        <taxon>Asteroideae</taxon>
        <taxon>Anthemideae</taxon>
        <taxon>Anthemidinae</taxon>
        <taxon>Tanacetum</taxon>
    </lineage>
</organism>